<evidence type="ECO:0000313" key="2">
    <source>
        <dbReference type="Proteomes" id="UP001057402"/>
    </source>
</evidence>
<dbReference type="Proteomes" id="UP001057402">
    <property type="component" value="Chromosome 7"/>
</dbReference>
<comment type="caution">
    <text evidence="1">The sequence shown here is derived from an EMBL/GenBank/DDBJ whole genome shotgun (WGS) entry which is preliminary data.</text>
</comment>
<keyword evidence="2" id="KW-1185">Reference proteome</keyword>
<protein>
    <submittedName>
        <fullName evidence="1">Uncharacterized protein</fullName>
    </submittedName>
</protein>
<name>A0ACB9P2R3_9MYRT</name>
<dbReference type="EMBL" id="CM042886">
    <property type="protein sequence ID" value="KAI4342182.1"/>
    <property type="molecule type" value="Genomic_DNA"/>
</dbReference>
<sequence>MGLLRVSPGFIEKLWNVLKFTLVVIRKGLISKRKLIMGMNLIVKRRNLIPRTLRNLLVRRYPARDVLAYGPRDYEFSCSNTPSPVFSRVRPRRRMASSIIPCMNLPHVTEADEDFEGSGADDRAYDSRATVLLPRTPDHFEEKVSPLLTYSSSSPYSVVICEYSSSEEEEDGNDGKVDDEAEEFIRRFREQLWMQNRVQLLQC</sequence>
<proteinExistence type="predicted"/>
<evidence type="ECO:0000313" key="1">
    <source>
        <dbReference type="EMBL" id="KAI4342182.1"/>
    </source>
</evidence>
<gene>
    <name evidence="1" type="ORF">MLD38_026833</name>
</gene>
<accession>A0ACB9P2R3</accession>
<organism evidence="1 2">
    <name type="scientific">Melastoma candidum</name>
    <dbReference type="NCBI Taxonomy" id="119954"/>
    <lineage>
        <taxon>Eukaryota</taxon>
        <taxon>Viridiplantae</taxon>
        <taxon>Streptophyta</taxon>
        <taxon>Embryophyta</taxon>
        <taxon>Tracheophyta</taxon>
        <taxon>Spermatophyta</taxon>
        <taxon>Magnoliopsida</taxon>
        <taxon>eudicotyledons</taxon>
        <taxon>Gunneridae</taxon>
        <taxon>Pentapetalae</taxon>
        <taxon>rosids</taxon>
        <taxon>malvids</taxon>
        <taxon>Myrtales</taxon>
        <taxon>Melastomataceae</taxon>
        <taxon>Melastomatoideae</taxon>
        <taxon>Melastomateae</taxon>
        <taxon>Melastoma</taxon>
    </lineage>
</organism>
<reference evidence="2" key="1">
    <citation type="journal article" date="2023" name="Front. Plant Sci.">
        <title>Chromosomal-level genome assembly of Melastoma candidum provides insights into trichome evolution.</title>
        <authorList>
            <person name="Zhong Y."/>
            <person name="Wu W."/>
            <person name="Sun C."/>
            <person name="Zou P."/>
            <person name="Liu Y."/>
            <person name="Dai S."/>
            <person name="Zhou R."/>
        </authorList>
    </citation>
    <scope>NUCLEOTIDE SEQUENCE [LARGE SCALE GENOMIC DNA]</scope>
</reference>